<organism evidence="1 2">
    <name type="scientific">Sphingobacterium anhuiense</name>
    <dbReference type="NCBI Taxonomy" id="493780"/>
    <lineage>
        <taxon>Bacteria</taxon>
        <taxon>Pseudomonadati</taxon>
        <taxon>Bacteroidota</taxon>
        <taxon>Sphingobacteriia</taxon>
        <taxon>Sphingobacteriales</taxon>
        <taxon>Sphingobacteriaceae</taxon>
        <taxon>Sphingobacterium</taxon>
    </lineage>
</organism>
<evidence type="ECO:0000313" key="1">
    <source>
        <dbReference type="EMBL" id="MFD2906226.1"/>
    </source>
</evidence>
<dbReference type="InterPro" id="IPR036388">
    <property type="entry name" value="WH-like_DNA-bd_sf"/>
</dbReference>
<protein>
    <recommendedName>
        <fullName evidence="3">RNA polymerase sigma factor, sigma-70 family</fullName>
    </recommendedName>
</protein>
<dbReference type="Gene3D" id="1.10.10.10">
    <property type="entry name" value="Winged helix-like DNA-binding domain superfamily/Winged helix DNA-binding domain"/>
    <property type="match status" value="1"/>
</dbReference>
<evidence type="ECO:0008006" key="3">
    <source>
        <dbReference type="Google" id="ProtNLM"/>
    </source>
</evidence>
<keyword evidence="2" id="KW-1185">Reference proteome</keyword>
<dbReference type="SUPFAM" id="SSF88659">
    <property type="entry name" value="Sigma3 and sigma4 domains of RNA polymerase sigma factors"/>
    <property type="match status" value="1"/>
</dbReference>
<dbReference type="EMBL" id="JBHUPE010000010">
    <property type="protein sequence ID" value="MFD2906226.1"/>
    <property type="molecule type" value="Genomic_DNA"/>
</dbReference>
<reference evidence="2" key="1">
    <citation type="journal article" date="2019" name="Int. J. Syst. Evol. Microbiol.">
        <title>The Global Catalogue of Microorganisms (GCM) 10K type strain sequencing project: providing services to taxonomists for standard genome sequencing and annotation.</title>
        <authorList>
            <consortium name="The Broad Institute Genomics Platform"/>
            <consortium name="The Broad Institute Genome Sequencing Center for Infectious Disease"/>
            <person name="Wu L."/>
            <person name="Ma J."/>
        </authorList>
    </citation>
    <scope>NUCLEOTIDE SEQUENCE [LARGE SCALE GENOMIC DNA]</scope>
    <source>
        <strain evidence="2">KCTC 22209</strain>
    </source>
</reference>
<proteinExistence type="predicted"/>
<dbReference type="InterPro" id="IPR013324">
    <property type="entry name" value="RNA_pol_sigma_r3/r4-like"/>
</dbReference>
<dbReference type="Proteomes" id="UP001597509">
    <property type="component" value="Unassembled WGS sequence"/>
</dbReference>
<name>A0ABW5Z1N1_9SPHI</name>
<dbReference type="RefSeq" id="WP_380923260.1">
    <property type="nucleotide sequence ID" value="NZ_JBHUPE010000010.1"/>
</dbReference>
<accession>A0ABW5Z1N1</accession>
<comment type="caution">
    <text evidence="1">The sequence shown here is derived from an EMBL/GenBank/DDBJ whole genome shotgun (WGS) entry which is preliminary data.</text>
</comment>
<gene>
    <name evidence="1" type="ORF">ACFS6I_20020</name>
</gene>
<evidence type="ECO:0000313" key="2">
    <source>
        <dbReference type="Proteomes" id="UP001597509"/>
    </source>
</evidence>
<sequence length="270" mass="32139">MNKLYSQKNTKKQLIQLNKGIEAGLNYFYEKFYPYFYLRSNRATRDTCIAASIAHDAFLRLWLSRENIHSEEDLLHFLKMQIKKAIHIFYSNPRSRFHRSLLQLDSIDNYQEFLAGYEEDDDAHEDIVYLDKLDNEKKHQLDKLNKVLPFLNLEQQLFIKLSLQYSFNYERIAYYLGGISDYEVSLKVEKTIEVLRSILNSYEKINKPTLNTKIVAQGELTDEQVEIFRMRYELQFSFEQISKQLHLNTTAVKKIFIEAHSKIKPRKKTA</sequence>